<feature type="transmembrane region" description="Helical" evidence="1">
    <location>
        <begin position="167"/>
        <end position="185"/>
    </location>
</feature>
<keyword evidence="1" id="KW-1133">Transmembrane helix</keyword>
<evidence type="ECO:0000313" key="2">
    <source>
        <dbReference type="EMBL" id="MBM7122131.1"/>
    </source>
</evidence>
<dbReference type="Proteomes" id="UP001430065">
    <property type="component" value="Unassembled WGS sequence"/>
</dbReference>
<feature type="transmembrane region" description="Helical" evidence="1">
    <location>
        <begin position="205"/>
        <end position="238"/>
    </location>
</feature>
<comment type="caution">
    <text evidence="2">The sequence shown here is derived from an EMBL/GenBank/DDBJ whole genome shotgun (WGS) entry which is preliminary data.</text>
</comment>
<feature type="transmembrane region" description="Helical" evidence="1">
    <location>
        <begin position="107"/>
        <end position="126"/>
    </location>
</feature>
<dbReference type="EMBL" id="JADIKC010000005">
    <property type="protein sequence ID" value="MBM7122131.1"/>
    <property type="molecule type" value="Genomic_DNA"/>
</dbReference>
<organism evidence="2 3">
    <name type="scientific">Dyella kyungheensis</name>
    <dbReference type="NCBI Taxonomy" id="1242174"/>
    <lineage>
        <taxon>Bacteria</taxon>
        <taxon>Pseudomonadati</taxon>
        <taxon>Pseudomonadota</taxon>
        <taxon>Gammaproteobacteria</taxon>
        <taxon>Lysobacterales</taxon>
        <taxon>Rhodanobacteraceae</taxon>
        <taxon>Dyella</taxon>
    </lineage>
</organism>
<keyword evidence="1" id="KW-0472">Membrane</keyword>
<feature type="transmembrane region" description="Helical" evidence="1">
    <location>
        <begin position="48"/>
        <end position="70"/>
    </location>
</feature>
<accession>A0ABS2JTC8</accession>
<keyword evidence="3" id="KW-1185">Reference proteome</keyword>
<name>A0ABS2JTC8_9GAMM</name>
<proteinExistence type="predicted"/>
<protein>
    <submittedName>
        <fullName evidence="2">Uncharacterized protein</fullName>
    </submittedName>
</protein>
<dbReference type="RefSeq" id="WP_204636563.1">
    <property type="nucleotide sequence ID" value="NZ_JADIKC010000005.1"/>
</dbReference>
<gene>
    <name evidence="2" type="ORF">ISP20_13280</name>
</gene>
<reference evidence="2 3" key="1">
    <citation type="submission" date="2020-10" db="EMBL/GenBank/DDBJ databases">
        <title>Phylogeny of dyella-like bacteria.</title>
        <authorList>
            <person name="Fu J."/>
        </authorList>
    </citation>
    <scope>NUCLEOTIDE SEQUENCE [LARGE SCALE GENOMIC DNA]</scope>
    <source>
        <strain evidence="2 3">THG-B117</strain>
    </source>
</reference>
<keyword evidence="1" id="KW-0812">Transmembrane</keyword>
<sequence>MRRFFKRTLPSGHARASASQERASATQYGFLAILGLGVMLTLHRGSHASVALMALGMLGILCGESLTYFLRLSPRVLRRAKKTLSDRIAAFHAILPAESELTRGMEWVWCGIFLASVLMIFWPALVGRPHIPCEVMNGLLLIIVIAGANEWRHYIQGLLRRSWARGVGKLVLTSAGGILLCVATAEARQFTFLLTHEDAALFPSFVGVMAFVLLPAIYFSGLCIVALAVACVHTIIVLGRMGARSLLGQANADSPPASSLRDTTPCTTASSPPALRRFTRVFRPLSRLLTVIVIALMAPQLDLSNYAFVQKAARIMLARLEYWPRNVCGDSHEVHAVKLDANHYSVATANGFNVAISTLTCPGLAPPPPHEASATH</sequence>
<evidence type="ECO:0000313" key="3">
    <source>
        <dbReference type="Proteomes" id="UP001430065"/>
    </source>
</evidence>
<evidence type="ECO:0000256" key="1">
    <source>
        <dbReference type="SAM" id="Phobius"/>
    </source>
</evidence>
<feature type="transmembrane region" description="Helical" evidence="1">
    <location>
        <begin position="25"/>
        <end position="42"/>
    </location>
</feature>
<feature type="transmembrane region" description="Helical" evidence="1">
    <location>
        <begin position="138"/>
        <end position="155"/>
    </location>
</feature>